<feature type="signal peptide" evidence="1">
    <location>
        <begin position="1"/>
        <end position="22"/>
    </location>
</feature>
<evidence type="ECO:0000313" key="3">
    <source>
        <dbReference type="Proteomes" id="UP000799776"/>
    </source>
</evidence>
<keyword evidence="3" id="KW-1185">Reference proteome</keyword>
<feature type="chain" id="PRO_5040368647" evidence="1">
    <location>
        <begin position="23"/>
        <end position="311"/>
    </location>
</feature>
<name>A0A9P4I2L6_9PEZI</name>
<organism evidence="2 3">
    <name type="scientific">Saccharata proteae CBS 121410</name>
    <dbReference type="NCBI Taxonomy" id="1314787"/>
    <lineage>
        <taxon>Eukaryota</taxon>
        <taxon>Fungi</taxon>
        <taxon>Dikarya</taxon>
        <taxon>Ascomycota</taxon>
        <taxon>Pezizomycotina</taxon>
        <taxon>Dothideomycetes</taxon>
        <taxon>Dothideomycetes incertae sedis</taxon>
        <taxon>Botryosphaeriales</taxon>
        <taxon>Saccharataceae</taxon>
        <taxon>Saccharata</taxon>
    </lineage>
</organism>
<dbReference type="AlphaFoldDB" id="A0A9P4I2L6"/>
<comment type="caution">
    <text evidence="2">The sequence shown here is derived from an EMBL/GenBank/DDBJ whole genome shotgun (WGS) entry which is preliminary data.</text>
</comment>
<gene>
    <name evidence="2" type="ORF">K490DRAFT_61492</name>
</gene>
<accession>A0A9P4I2L6</accession>
<proteinExistence type="predicted"/>
<evidence type="ECO:0000313" key="2">
    <source>
        <dbReference type="EMBL" id="KAF2092047.1"/>
    </source>
</evidence>
<reference evidence="2" key="1">
    <citation type="journal article" date="2020" name="Stud. Mycol.">
        <title>101 Dothideomycetes genomes: a test case for predicting lifestyles and emergence of pathogens.</title>
        <authorList>
            <person name="Haridas S."/>
            <person name="Albert R."/>
            <person name="Binder M."/>
            <person name="Bloem J."/>
            <person name="Labutti K."/>
            <person name="Salamov A."/>
            <person name="Andreopoulos B."/>
            <person name="Baker S."/>
            <person name="Barry K."/>
            <person name="Bills G."/>
            <person name="Bluhm B."/>
            <person name="Cannon C."/>
            <person name="Castanera R."/>
            <person name="Culley D."/>
            <person name="Daum C."/>
            <person name="Ezra D."/>
            <person name="Gonzalez J."/>
            <person name="Henrissat B."/>
            <person name="Kuo A."/>
            <person name="Liang C."/>
            <person name="Lipzen A."/>
            <person name="Lutzoni F."/>
            <person name="Magnuson J."/>
            <person name="Mondo S."/>
            <person name="Nolan M."/>
            <person name="Ohm R."/>
            <person name="Pangilinan J."/>
            <person name="Park H.-J."/>
            <person name="Ramirez L."/>
            <person name="Alfaro M."/>
            <person name="Sun H."/>
            <person name="Tritt A."/>
            <person name="Yoshinaga Y."/>
            <person name="Zwiers L.-H."/>
            <person name="Turgeon B."/>
            <person name="Goodwin S."/>
            <person name="Spatafora J."/>
            <person name="Crous P."/>
            <person name="Grigoriev I."/>
        </authorList>
    </citation>
    <scope>NUCLEOTIDE SEQUENCE</scope>
    <source>
        <strain evidence="2">CBS 121410</strain>
    </source>
</reference>
<keyword evidence="1" id="KW-0732">Signal</keyword>
<dbReference type="EMBL" id="ML978711">
    <property type="protein sequence ID" value="KAF2092047.1"/>
    <property type="molecule type" value="Genomic_DNA"/>
</dbReference>
<dbReference type="Proteomes" id="UP000799776">
    <property type="component" value="Unassembled WGS sequence"/>
</dbReference>
<protein>
    <submittedName>
        <fullName evidence="2">Uncharacterized protein</fullName>
    </submittedName>
</protein>
<evidence type="ECO:0000256" key="1">
    <source>
        <dbReference type="SAM" id="SignalP"/>
    </source>
</evidence>
<sequence>MRIPSVKSILGLLLAVPLVANAFPTESTDLVKRSEKYVDEDGEFKLAFQNPAFYLKHPKYKDGKIVEGKYNSMPNPFYVVSTKLHFSDKHATSDITDGQLATIAKKAFVEMASRLFVPSVTGKTLLSAKKVPSAIAALKVNDEIIIAASVKGNTPTLRFTYQWGKKYLETTEWNTILTEQFNEDECVHGNDGACGEMLATYLWYFQHGDKKISDASPAPRIVTVINNGKWTPSTDFNGDSVKIHNACNEMTNNKKQPGCEQFMSALGVTAIDNTVAFEDIDVQDGRIKGYSYKAKSFEHKDIEIIASEVKS</sequence>